<dbReference type="NCBIfam" id="TIGR00277">
    <property type="entry name" value="HDIG"/>
    <property type="match status" value="1"/>
</dbReference>
<name>A0A6G8PZD7_9ACTN</name>
<sequence length="260" mass="28296">MKTGETGSIHAALAPPLDVPTLLGEVPELSLAEGQSQGPFHHLDTLGHTLEVVRRVEAELEERRLGARVGEEAREGLRLVGLLHDVAKPVTRTEFEGRAIFVAHDTLGARLAHGICRRLGLSARLTDLVTTITALHLKIGFMGNERSDYPPERLVRAAGPFGEELAVLCWADRLAAQGPRLKDEHIERHRELCVEFLRRYRGAEPGPETDYATLAKGLGLPSGADAGYAAGRIRLLVSRGLGEDEARVRAAALLGLDLRR</sequence>
<dbReference type="PANTHER" id="PTHR47545">
    <property type="entry name" value="MULTIFUNCTIONAL CCA PROTEIN"/>
    <property type="match status" value="1"/>
</dbReference>
<dbReference type="InterPro" id="IPR006674">
    <property type="entry name" value="HD_domain"/>
</dbReference>
<gene>
    <name evidence="3" type="ORF">GBA65_14265</name>
</gene>
<dbReference type="Pfam" id="PF01966">
    <property type="entry name" value="HD"/>
    <property type="match status" value="1"/>
</dbReference>
<dbReference type="InterPro" id="IPR003607">
    <property type="entry name" value="HD/PDEase_dom"/>
</dbReference>
<evidence type="ECO:0000256" key="1">
    <source>
        <dbReference type="ARBA" id="ARBA00022741"/>
    </source>
</evidence>
<dbReference type="InterPro" id="IPR006675">
    <property type="entry name" value="HDIG_dom"/>
</dbReference>
<evidence type="ECO:0000313" key="4">
    <source>
        <dbReference type="Proteomes" id="UP000502706"/>
    </source>
</evidence>
<keyword evidence="4" id="KW-1185">Reference proteome</keyword>
<dbReference type="SUPFAM" id="SSF109604">
    <property type="entry name" value="HD-domain/PDEase-like"/>
    <property type="match status" value="1"/>
</dbReference>
<organism evidence="3 4">
    <name type="scientific">Rubrobacter marinus</name>
    <dbReference type="NCBI Taxonomy" id="2653852"/>
    <lineage>
        <taxon>Bacteria</taxon>
        <taxon>Bacillati</taxon>
        <taxon>Actinomycetota</taxon>
        <taxon>Rubrobacteria</taxon>
        <taxon>Rubrobacterales</taxon>
        <taxon>Rubrobacteraceae</taxon>
        <taxon>Rubrobacter</taxon>
    </lineage>
</organism>
<evidence type="ECO:0000259" key="2">
    <source>
        <dbReference type="PROSITE" id="PS51831"/>
    </source>
</evidence>
<proteinExistence type="predicted"/>
<dbReference type="Gene3D" id="1.10.3090.10">
    <property type="entry name" value="cca-adding enzyme, domain 2"/>
    <property type="match status" value="1"/>
</dbReference>
<dbReference type="GO" id="GO:0000166">
    <property type="term" value="F:nucleotide binding"/>
    <property type="evidence" value="ECO:0007669"/>
    <property type="project" value="UniProtKB-KW"/>
</dbReference>
<dbReference type="KEGG" id="rmar:GBA65_14265"/>
<dbReference type="CDD" id="cd00077">
    <property type="entry name" value="HDc"/>
    <property type="match status" value="1"/>
</dbReference>
<keyword evidence="1" id="KW-0547">Nucleotide-binding</keyword>
<reference evidence="3 4" key="1">
    <citation type="submission" date="2019-10" db="EMBL/GenBank/DDBJ databases">
        <title>Rubrobacter sp nov SCSIO 52915 isolated from a deep-sea sediment in the South China Sea.</title>
        <authorList>
            <person name="Chen R.W."/>
        </authorList>
    </citation>
    <scope>NUCLEOTIDE SEQUENCE [LARGE SCALE GENOMIC DNA]</scope>
    <source>
        <strain evidence="3 4">SCSIO 52915</strain>
    </source>
</reference>
<accession>A0A6G8PZD7</accession>
<dbReference type="EMBL" id="CP045121">
    <property type="protein sequence ID" value="QIN79487.1"/>
    <property type="molecule type" value="Genomic_DNA"/>
</dbReference>
<dbReference type="Proteomes" id="UP000502706">
    <property type="component" value="Chromosome"/>
</dbReference>
<dbReference type="RefSeq" id="WP_166397153.1">
    <property type="nucleotide sequence ID" value="NZ_CP045121.1"/>
</dbReference>
<evidence type="ECO:0000313" key="3">
    <source>
        <dbReference type="EMBL" id="QIN79487.1"/>
    </source>
</evidence>
<dbReference type="InterPro" id="IPR050124">
    <property type="entry name" value="tRNA_CCA-adding_enzyme"/>
</dbReference>
<dbReference type="PROSITE" id="PS51831">
    <property type="entry name" value="HD"/>
    <property type="match status" value="1"/>
</dbReference>
<dbReference type="AlphaFoldDB" id="A0A6G8PZD7"/>
<protein>
    <submittedName>
        <fullName evidence="3">HD domain-containing protein</fullName>
    </submittedName>
</protein>
<feature type="domain" description="HD" evidence="2">
    <location>
        <begin position="45"/>
        <end position="177"/>
    </location>
</feature>